<sequence>MDRDRMLEVGVGLVSRFGARALSLTSVARHAGVARATAYRMFGGRDALVEAIVANELDQLRVRLAEWVDGEDDPAQRLRIRITRSLEYIRGHEALQYVLRREPEEIVHAIISTGDDDGLSLVERVVDVTMQDVTEAESVVLQPNPRAATEFLVRVVYSCMLVPHSAMTDDEVADLVVRAVVR</sequence>
<evidence type="ECO:0000256" key="3">
    <source>
        <dbReference type="ARBA" id="ARBA00023163"/>
    </source>
</evidence>
<dbReference type="InterPro" id="IPR050109">
    <property type="entry name" value="HTH-type_TetR-like_transc_reg"/>
</dbReference>
<dbReference type="InterPro" id="IPR009057">
    <property type="entry name" value="Homeodomain-like_sf"/>
</dbReference>
<dbReference type="EMBL" id="JACIFP010000001">
    <property type="protein sequence ID" value="MBB4134686.1"/>
    <property type="molecule type" value="Genomic_DNA"/>
</dbReference>
<comment type="caution">
    <text evidence="6">The sequence shown here is derived from an EMBL/GenBank/DDBJ whole genome shotgun (WGS) entry which is preliminary data.</text>
</comment>
<evidence type="ECO:0000313" key="7">
    <source>
        <dbReference type="Proteomes" id="UP000551501"/>
    </source>
</evidence>
<evidence type="ECO:0000256" key="4">
    <source>
        <dbReference type="PROSITE-ProRule" id="PRU00335"/>
    </source>
</evidence>
<gene>
    <name evidence="6" type="ORF">BKA16_001238</name>
</gene>
<accession>A0A840EY27</accession>
<evidence type="ECO:0000256" key="1">
    <source>
        <dbReference type="ARBA" id="ARBA00023015"/>
    </source>
</evidence>
<evidence type="ECO:0000313" key="6">
    <source>
        <dbReference type="EMBL" id="MBB4134686.1"/>
    </source>
</evidence>
<dbReference type="PROSITE" id="PS50977">
    <property type="entry name" value="HTH_TETR_2"/>
    <property type="match status" value="1"/>
</dbReference>
<dbReference type="PANTHER" id="PTHR30055:SF234">
    <property type="entry name" value="HTH-TYPE TRANSCRIPTIONAL REGULATOR BETI"/>
    <property type="match status" value="1"/>
</dbReference>
<dbReference type="Proteomes" id="UP000551501">
    <property type="component" value="Unassembled WGS sequence"/>
</dbReference>
<keyword evidence="3" id="KW-0804">Transcription</keyword>
<dbReference type="PANTHER" id="PTHR30055">
    <property type="entry name" value="HTH-TYPE TRANSCRIPTIONAL REGULATOR RUTR"/>
    <property type="match status" value="1"/>
</dbReference>
<reference evidence="6 7" key="1">
    <citation type="submission" date="2020-08" db="EMBL/GenBank/DDBJ databases">
        <title>Sequencing the genomes of 1000 actinobacteria strains.</title>
        <authorList>
            <person name="Klenk H.-P."/>
        </authorList>
    </citation>
    <scope>NUCLEOTIDE SEQUENCE [LARGE SCALE GENOMIC DNA]</scope>
    <source>
        <strain evidence="6 7">DSM 45298</strain>
    </source>
</reference>
<dbReference type="AlphaFoldDB" id="A0A840EY27"/>
<dbReference type="GO" id="GO:0000976">
    <property type="term" value="F:transcription cis-regulatory region binding"/>
    <property type="evidence" value="ECO:0007669"/>
    <property type="project" value="TreeGrafter"/>
</dbReference>
<evidence type="ECO:0000256" key="2">
    <source>
        <dbReference type="ARBA" id="ARBA00023125"/>
    </source>
</evidence>
<name>A0A840EY27_9ACTN</name>
<keyword evidence="7" id="KW-1185">Reference proteome</keyword>
<dbReference type="RefSeq" id="WP_183369819.1">
    <property type="nucleotide sequence ID" value="NZ_BAABHL010000083.1"/>
</dbReference>
<evidence type="ECO:0000259" key="5">
    <source>
        <dbReference type="PROSITE" id="PS50977"/>
    </source>
</evidence>
<proteinExistence type="predicted"/>
<dbReference type="Gene3D" id="1.10.10.60">
    <property type="entry name" value="Homeodomain-like"/>
    <property type="match status" value="1"/>
</dbReference>
<feature type="domain" description="HTH tetR-type" evidence="5">
    <location>
        <begin position="1"/>
        <end position="60"/>
    </location>
</feature>
<dbReference type="Pfam" id="PF00440">
    <property type="entry name" value="TetR_N"/>
    <property type="match status" value="1"/>
</dbReference>
<organism evidence="6 7">
    <name type="scientific">Gordonia humi</name>
    <dbReference type="NCBI Taxonomy" id="686429"/>
    <lineage>
        <taxon>Bacteria</taxon>
        <taxon>Bacillati</taxon>
        <taxon>Actinomycetota</taxon>
        <taxon>Actinomycetes</taxon>
        <taxon>Mycobacteriales</taxon>
        <taxon>Gordoniaceae</taxon>
        <taxon>Gordonia</taxon>
    </lineage>
</organism>
<dbReference type="Gene3D" id="1.10.357.10">
    <property type="entry name" value="Tetracycline Repressor, domain 2"/>
    <property type="match status" value="1"/>
</dbReference>
<dbReference type="InterPro" id="IPR001647">
    <property type="entry name" value="HTH_TetR"/>
</dbReference>
<keyword evidence="2 4" id="KW-0238">DNA-binding</keyword>
<protein>
    <submittedName>
        <fullName evidence="6">AcrR family transcriptional regulator</fullName>
    </submittedName>
</protein>
<dbReference type="GO" id="GO:0003700">
    <property type="term" value="F:DNA-binding transcription factor activity"/>
    <property type="evidence" value="ECO:0007669"/>
    <property type="project" value="TreeGrafter"/>
</dbReference>
<feature type="DNA-binding region" description="H-T-H motif" evidence="4">
    <location>
        <begin position="23"/>
        <end position="42"/>
    </location>
</feature>
<dbReference type="SUPFAM" id="SSF46689">
    <property type="entry name" value="Homeodomain-like"/>
    <property type="match status" value="1"/>
</dbReference>
<keyword evidence="1" id="KW-0805">Transcription regulation</keyword>